<dbReference type="PROSITE" id="PS50943">
    <property type="entry name" value="HTH_CROC1"/>
    <property type="match status" value="1"/>
</dbReference>
<organism evidence="2 3">
    <name type="scientific">Pontibacillus marinus BH030004 = DSM 16465</name>
    <dbReference type="NCBI Taxonomy" id="1385511"/>
    <lineage>
        <taxon>Bacteria</taxon>
        <taxon>Bacillati</taxon>
        <taxon>Bacillota</taxon>
        <taxon>Bacilli</taxon>
        <taxon>Bacillales</taxon>
        <taxon>Bacillaceae</taxon>
        <taxon>Pontibacillus</taxon>
    </lineage>
</organism>
<dbReference type="AlphaFoldDB" id="A0A0A5GCE9"/>
<dbReference type="EMBL" id="AVPF01000013">
    <property type="protein sequence ID" value="KGX89694.1"/>
    <property type="molecule type" value="Genomic_DNA"/>
</dbReference>
<dbReference type="InterPro" id="IPR001387">
    <property type="entry name" value="Cro/C1-type_HTH"/>
</dbReference>
<dbReference type="InterPro" id="IPR010982">
    <property type="entry name" value="Lambda_DNA-bd_dom_sf"/>
</dbReference>
<dbReference type="Proteomes" id="UP000030403">
    <property type="component" value="Unassembled WGS sequence"/>
</dbReference>
<evidence type="ECO:0000313" key="3">
    <source>
        <dbReference type="Proteomes" id="UP000030403"/>
    </source>
</evidence>
<dbReference type="SMART" id="SM00530">
    <property type="entry name" value="HTH_XRE"/>
    <property type="match status" value="1"/>
</dbReference>
<proteinExistence type="predicted"/>
<gene>
    <name evidence="2" type="ORF">N783_04750</name>
</gene>
<dbReference type="SUPFAM" id="SSF48452">
    <property type="entry name" value="TPR-like"/>
    <property type="match status" value="1"/>
</dbReference>
<name>A0A0A5GCE9_9BACI</name>
<dbReference type="STRING" id="1385511.GCA_000425225_02441"/>
<dbReference type="SMART" id="SM00028">
    <property type="entry name" value="TPR"/>
    <property type="match status" value="4"/>
</dbReference>
<protein>
    <recommendedName>
        <fullName evidence="1">HTH cro/C1-type domain-containing protein</fullName>
    </recommendedName>
</protein>
<dbReference type="Gene3D" id="1.25.40.10">
    <property type="entry name" value="Tetratricopeptide repeat domain"/>
    <property type="match status" value="1"/>
</dbReference>
<dbReference type="Pfam" id="PF01381">
    <property type="entry name" value="HTH_3"/>
    <property type="match status" value="1"/>
</dbReference>
<sequence>MDNIGDIVKYYRVLEGMTQEELAKGIISSSYLSKIENNLDKPSTEVLSLLKERLNIKDEMFISNQTLVGELMDWYKDITTKNFADAEAFYDNNKQRFNVTTDLTTLFYFKIFEAYYFLLNSRTEDGIQYFEELQYDIDSLNDKQSYFYYRISGYYYFFHSYFSFALDSFKKAERVLNETINVEEWDVAELYYMLGMTSSRLRLEQQAIYFTTKALEVYKNIYNLSRLAECHLLLGISYGRTDFFDFAENNYLKAKKIADSLDYKILLSKVHHNMAYLNIKKGESEEAIRGLKSSYYYKLDCNVQEQEFLPTIFSLINEYLRISDIENCRIWINEGMKINENNSVVLSLDYDIHFNTINKYINQSDDFEEYCLTTTIPHFKEKNKDEYTARYSHLLGVFYENINKYKQASMKYKESLFLLNKNLGGFLL</sequence>
<dbReference type="InterPro" id="IPR019734">
    <property type="entry name" value="TPR_rpt"/>
</dbReference>
<dbReference type="SUPFAM" id="SSF47413">
    <property type="entry name" value="lambda repressor-like DNA-binding domains"/>
    <property type="match status" value="1"/>
</dbReference>
<dbReference type="OrthoDB" id="252257at2"/>
<evidence type="ECO:0000259" key="1">
    <source>
        <dbReference type="PROSITE" id="PS50943"/>
    </source>
</evidence>
<accession>A0A0A5GCE9</accession>
<feature type="domain" description="HTH cro/C1-type" evidence="1">
    <location>
        <begin position="8"/>
        <end position="61"/>
    </location>
</feature>
<keyword evidence="3" id="KW-1185">Reference proteome</keyword>
<dbReference type="RefSeq" id="WP_027446146.1">
    <property type="nucleotide sequence ID" value="NZ_AULJ01000031.1"/>
</dbReference>
<dbReference type="eggNOG" id="COG1396">
    <property type="taxonomic scope" value="Bacteria"/>
</dbReference>
<dbReference type="GO" id="GO:0003677">
    <property type="term" value="F:DNA binding"/>
    <property type="evidence" value="ECO:0007669"/>
    <property type="project" value="InterPro"/>
</dbReference>
<dbReference type="InterPro" id="IPR011990">
    <property type="entry name" value="TPR-like_helical_dom_sf"/>
</dbReference>
<dbReference type="Gene3D" id="1.10.260.40">
    <property type="entry name" value="lambda repressor-like DNA-binding domains"/>
    <property type="match status" value="1"/>
</dbReference>
<evidence type="ECO:0000313" key="2">
    <source>
        <dbReference type="EMBL" id="KGX89694.1"/>
    </source>
</evidence>
<reference evidence="2 3" key="1">
    <citation type="submission" date="2013-08" db="EMBL/GenBank/DDBJ databases">
        <authorList>
            <person name="Huang J."/>
            <person name="Wang G."/>
        </authorList>
    </citation>
    <scope>NUCLEOTIDE SEQUENCE [LARGE SCALE GENOMIC DNA]</scope>
    <source>
        <strain evidence="2 3">BH030004</strain>
    </source>
</reference>
<dbReference type="CDD" id="cd00093">
    <property type="entry name" value="HTH_XRE"/>
    <property type="match status" value="1"/>
</dbReference>
<comment type="caution">
    <text evidence="2">The sequence shown here is derived from an EMBL/GenBank/DDBJ whole genome shotgun (WGS) entry which is preliminary data.</text>
</comment>